<feature type="domain" description="Fe-S hydro-lyase tartrate dehydratase beta-type catalytic" evidence="3">
    <location>
        <begin position="8"/>
        <end position="178"/>
    </location>
</feature>
<evidence type="ECO:0000256" key="2">
    <source>
        <dbReference type="ARBA" id="ARBA00023239"/>
    </source>
</evidence>
<evidence type="ECO:0000313" key="4">
    <source>
        <dbReference type="EMBL" id="ADI74511.1"/>
    </source>
</evidence>
<reference evidence="4 5" key="1">
    <citation type="submission" date="2010-06" db="EMBL/GenBank/DDBJ databases">
        <title>Complete sequence chromosome of Methanohalobium evestigatum Z-7303.</title>
        <authorList>
            <consortium name="US DOE Joint Genome Institute"/>
            <person name="Lucas S."/>
            <person name="Copeland A."/>
            <person name="Lapidus A."/>
            <person name="Cheng J.-F."/>
            <person name="Bruce D."/>
            <person name="Goodwin L."/>
            <person name="Pitluck S."/>
            <person name="Saunders E."/>
            <person name="Detter J.C."/>
            <person name="Han C."/>
            <person name="Tapia R."/>
            <person name="Land M."/>
            <person name="Hauser L."/>
            <person name="Kyrpides N."/>
            <person name="Mikhailova N."/>
            <person name="Sieprawska-Lupa M."/>
            <person name="Whitman W.B."/>
            <person name="Anderson I."/>
            <person name="Woyke T."/>
        </authorList>
    </citation>
    <scope>NUCLEOTIDE SEQUENCE [LARGE SCALE GENOMIC DNA]</scope>
    <source>
        <strain evidence="5">ATCC BAA-1072 / DSM 3721 / NBRC 107634 / OCM 161 / Z-7303</strain>
    </source>
</reference>
<dbReference type="InterPro" id="IPR036660">
    <property type="entry name" value="Fe-S_hydroAse_TtdB_cat_sf"/>
</dbReference>
<comment type="similarity">
    <text evidence="1">Belongs to the class-I fumarase family.</text>
</comment>
<organism evidence="4 5">
    <name type="scientific">Methanohalobium evestigatum (strain ATCC BAA-1072 / DSM 3721 / NBRC 107634 / OCM 161 / Z-7303)</name>
    <dbReference type="NCBI Taxonomy" id="644295"/>
    <lineage>
        <taxon>Archaea</taxon>
        <taxon>Methanobacteriati</taxon>
        <taxon>Methanobacteriota</taxon>
        <taxon>Stenosarchaea group</taxon>
        <taxon>Methanomicrobia</taxon>
        <taxon>Methanosarcinales</taxon>
        <taxon>Methanosarcinaceae</taxon>
        <taxon>Methanohalobium</taxon>
    </lineage>
</organism>
<dbReference type="Proteomes" id="UP000000391">
    <property type="component" value="Chromosome"/>
</dbReference>
<dbReference type="OrthoDB" id="34134at2157"/>
<dbReference type="GO" id="GO:0004333">
    <property type="term" value="F:fumarate hydratase activity"/>
    <property type="evidence" value="ECO:0007669"/>
    <property type="project" value="UniProtKB-EC"/>
</dbReference>
<evidence type="ECO:0000256" key="1">
    <source>
        <dbReference type="ARBA" id="ARBA00008876"/>
    </source>
</evidence>
<keyword evidence="2 4" id="KW-0456">Lyase</keyword>
<dbReference type="AlphaFoldDB" id="D7EAZ4"/>
<dbReference type="EMBL" id="CP002069">
    <property type="protein sequence ID" value="ADI74511.1"/>
    <property type="molecule type" value="Genomic_DNA"/>
</dbReference>
<dbReference type="Pfam" id="PF05683">
    <property type="entry name" value="Fumerase_C"/>
    <property type="match status" value="1"/>
</dbReference>
<dbReference type="PANTHER" id="PTHR43351:SF2">
    <property type="entry name" value="L(+)-TARTRATE DEHYDRATASE SUBUNIT BETA-RELATED"/>
    <property type="match status" value="1"/>
</dbReference>
<dbReference type="SUPFAM" id="SSF117457">
    <property type="entry name" value="FumA C-terminal domain-like"/>
    <property type="match status" value="1"/>
</dbReference>
<keyword evidence="5" id="KW-1185">Reference proteome</keyword>
<proteinExistence type="inferred from homology"/>
<dbReference type="HOGENOM" id="CLU_098588_0_0_2"/>
<accession>D7EAZ4</accession>
<dbReference type="InterPro" id="IPR004647">
    <property type="entry name" value="Fe-S_hydro-lyase_TtdB-typ_cat"/>
</dbReference>
<name>D7EAZ4_METEZ</name>
<evidence type="ECO:0000259" key="3">
    <source>
        <dbReference type="Pfam" id="PF05683"/>
    </source>
</evidence>
<dbReference type="EC" id="4.2.1.2" evidence="4"/>
<protein>
    <submittedName>
        <fullName evidence="4">Hydro-lyase, Fe-S type, tartrate/fumarate subfamily, beta subunit</fullName>
        <ecNumber evidence="4">4.2.1.2</ecNumber>
    </submittedName>
</protein>
<dbReference type="NCBIfam" id="TIGR00723">
    <property type="entry name" value="ttdB_fumA_fumB"/>
    <property type="match status" value="1"/>
</dbReference>
<dbReference type="PANTHER" id="PTHR43351">
    <property type="entry name" value="L(+)-TARTRATE DEHYDRATASE SUBUNIT BETA"/>
    <property type="match status" value="1"/>
</dbReference>
<evidence type="ECO:0000313" key="5">
    <source>
        <dbReference type="Proteomes" id="UP000000391"/>
    </source>
</evidence>
<dbReference type="RefSeq" id="WP_013195076.1">
    <property type="nucleotide sequence ID" value="NC_014253.1"/>
</dbReference>
<dbReference type="NCBIfam" id="NF004708">
    <property type="entry name" value="PRK06043.1"/>
    <property type="match status" value="1"/>
</dbReference>
<dbReference type="STRING" id="644295.Metev_1671"/>
<dbReference type="GeneID" id="9347314"/>
<gene>
    <name evidence="4" type="ordered locus">Metev_1671</name>
</gene>
<dbReference type="Gene3D" id="3.20.130.10">
    <property type="entry name" value="Fe-S hydro-lyase, tartrate dehydratase beta-type, catalytic domain"/>
    <property type="match status" value="1"/>
</dbReference>
<sequence>MVHYLYTPIDKQDIMKLNTGDIVYLTGTVLTARDEAHKRILEIAEKGKNLPFELNGSVVYHCGPLMKKDNGGWDVVAAGPTTSSRMSGMTPELLEKFNVRALVGKGGMQNVSDSMKNRCVYLAYTGGCAALAVESIKKVSNVYWLDLGMPEAVWELEIKNFGPLIVGIDAKGNDLYSEITERAKKMFLNI</sequence>
<dbReference type="KEGG" id="mev:Metev_1671"/>